<proteinExistence type="predicted"/>
<sequence length="772" mass="80569">MHPQRHKSRSRYTGGPVSRALFDSNAVELSTDNSQNGSRPVTRSESRDDGSARWNPHGGADAYGKGHAERGAGTDVSPPPRLPFTFALGGFDTGVRPQGSYAARVYEESDANEDDEDTDEGGDDCERASGEEYYTEEDDDNEELGEYSSAENGAAASGVFSKGACVRDLDVEARTAAPTAGAEPAERFGFHTGKQSEHSVPGERSIGAAMYAAATSSSATKVAPAVASAFRRATPVARAAYSVGYDHTVGESPADSLRASPLRDVGASVSAAATRETGLSERASPKLTTTHILGNAKRGGPDMTVATQSFGYSMEDANPAPSADARFMPAVSVAHSAAGSRAAYNRNSNSCSAFTSVAQASEFPPAHGTTSSPKESMQRAPDRQHSSTTSSPLSPQRPTVGARDDVHAHRCGDYAPSTGFHNTFASPVLALDGGANARSSSDKPCHRGAEGAELPAPTEPTMGTIAVNAVPSATMGSALVIPGELNPLCSSGCRRSAENLRANRRASATAADVAKSACEQESHGRPPSNMAASTVLESVPPALAPLPTRQRPLELVRSRETAEEATEAGGNSAAAERIERQSTAARSDAPPGRAPTMALSISVTNVFNYSETERIWLSWDSSSTLPACSTQRSTSVIGRKVAPASVGALGKVLPPPSASAVKVSLYCRPLLVQVPNPSLHASILCTAGNNALARVTLVLLYYAPRLLVTSLLRALIRSAVVLFVLTAGLVAMDAAWSQWPILRVYAAAIQGNATIMILSAHEWLASLGVARE</sequence>
<reference evidence="2 3" key="1">
    <citation type="journal article" date="2011" name="Genome Res.">
        <title>Chromosome and gene copy number variation allow major structural change between species and strains of Leishmania.</title>
        <authorList>
            <person name="Rogers M.B."/>
            <person name="Hilley J.D."/>
            <person name="Dickens N.J."/>
            <person name="Wilkes J."/>
            <person name="Bates P.A."/>
            <person name="Depledge D.P."/>
            <person name="Harris D."/>
            <person name="Her Y."/>
            <person name="Herzyk P."/>
            <person name="Imamura H."/>
            <person name="Otto T.D."/>
            <person name="Sanders M."/>
            <person name="Seeger K."/>
            <person name="Dujardin J.C."/>
            <person name="Berriman M."/>
            <person name="Smith D.F."/>
            <person name="Hertz-Fowler C."/>
            <person name="Mottram J.C."/>
        </authorList>
    </citation>
    <scope>NUCLEOTIDE SEQUENCE [LARGE SCALE GENOMIC DNA]</scope>
    <source>
        <strain evidence="2 3">MHOM/GT/2001/U1103</strain>
    </source>
</reference>
<dbReference type="GeneID" id="13451901"/>
<evidence type="ECO:0000313" key="3">
    <source>
        <dbReference type="Proteomes" id="UP000007259"/>
    </source>
</evidence>
<feature type="compositionally biased region" description="Basic and acidic residues" evidence="1">
    <location>
        <begin position="440"/>
        <end position="450"/>
    </location>
</feature>
<feature type="compositionally biased region" description="Acidic residues" evidence="1">
    <location>
        <begin position="133"/>
        <end position="145"/>
    </location>
</feature>
<dbReference type="Proteomes" id="UP000007259">
    <property type="component" value="Chromosome 30"/>
</dbReference>
<feature type="region of interest" description="Disordered" evidence="1">
    <location>
        <begin position="435"/>
        <end position="460"/>
    </location>
</feature>
<dbReference type="OrthoDB" id="264369at2759"/>
<dbReference type="RefSeq" id="XP_003877657.1">
    <property type="nucleotide sequence ID" value="XM_003877608.1"/>
</dbReference>
<feature type="compositionally biased region" description="Basic and acidic residues" evidence="1">
    <location>
        <begin position="376"/>
        <end position="385"/>
    </location>
</feature>
<dbReference type="AlphaFoldDB" id="E9B1T7"/>
<keyword evidence="3" id="KW-1185">Reference proteome</keyword>
<feature type="region of interest" description="Disordered" evidence="1">
    <location>
        <begin position="1"/>
        <end position="153"/>
    </location>
</feature>
<feature type="compositionally biased region" description="Basic residues" evidence="1">
    <location>
        <begin position="1"/>
        <end position="10"/>
    </location>
</feature>
<feature type="region of interest" description="Disordered" evidence="1">
    <location>
        <begin position="558"/>
        <end position="595"/>
    </location>
</feature>
<evidence type="ECO:0000256" key="1">
    <source>
        <dbReference type="SAM" id="MobiDB-lite"/>
    </source>
</evidence>
<protein>
    <submittedName>
        <fullName evidence="2">Uncharacterized protein</fullName>
    </submittedName>
</protein>
<feature type="region of interest" description="Disordered" evidence="1">
    <location>
        <begin position="175"/>
        <end position="202"/>
    </location>
</feature>
<accession>E9B1T7</accession>
<feature type="compositionally biased region" description="Basic and acidic residues" evidence="1">
    <location>
        <begin position="42"/>
        <end position="51"/>
    </location>
</feature>
<dbReference type="KEGG" id="lmi:LMXM_30_1390"/>
<name>E9B1T7_LEIMU</name>
<feature type="region of interest" description="Disordered" evidence="1">
    <location>
        <begin position="361"/>
        <end position="404"/>
    </location>
</feature>
<evidence type="ECO:0000313" key="2">
    <source>
        <dbReference type="EMBL" id="CBZ29194.1"/>
    </source>
</evidence>
<feature type="region of interest" description="Disordered" evidence="1">
    <location>
        <begin position="512"/>
        <end position="531"/>
    </location>
</feature>
<feature type="compositionally biased region" description="Polar residues" evidence="1">
    <location>
        <begin position="386"/>
        <end position="397"/>
    </location>
</feature>
<dbReference type="OMA" id="APTEPTM"/>
<dbReference type="PhylomeDB" id="E9B1T7"/>
<dbReference type="EMBL" id="FR799583">
    <property type="protein sequence ID" value="CBZ29194.1"/>
    <property type="molecule type" value="Genomic_DNA"/>
</dbReference>
<feature type="compositionally biased region" description="Basic and acidic residues" evidence="1">
    <location>
        <begin position="184"/>
        <end position="201"/>
    </location>
</feature>
<gene>
    <name evidence="2" type="ORF">LMXM_30_1390</name>
</gene>
<feature type="compositionally biased region" description="Acidic residues" evidence="1">
    <location>
        <begin position="108"/>
        <end position="123"/>
    </location>
</feature>
<dbReference type="VEuPathDB" id="TriTrypDB:LmxM.30.1390"/>
<feature type="compositionally biased region" description="Polar residues" evidence="1">
    <location>
        <begin position="27"/>
        <end position="41"/>
    </location>
</feature>
<organism evidence="2 3">
    <name type="scientific">Leishmania mexicana (strain MHOM/GT/2001/U1103)</name>
    <dbReference type="NCBI Taxonomy" id="929439"/>
    <lineage>
        <taxon>Eukaryota</taxon>
        <taxon>Discoba</taxon>
        <taxon>Euglenozoa</taxon>
        <taxon>Kinetoplastea</taxon>
        <taxon>Metakinetoplastina</taxon>
        <taxon>Trypanosomatida</taxon>
        <taxon>Trypanosomatidae</taxon>
        <taxon>Leishmaniinae</taxon>
        <taxon>Leishmania</taxon>
    </lineage>
</organism>